<evidence type="ECO:0000313" key="2">
    <source>
        <dbReference type="Proteomes" id="UP001055149"/>
    </source>
</evidence>
<keyword evidence="2" id="KW-1185">Reference proteome</keyword>
<dbReference type="PANTHER" id="PTHR30037:SF4">
    <property type="entry name" value="DNA-3-METHYLADENINE GLYCOSYLASE I"/>
    <property type="match status" value="1"/>
</dbReference>
<dbReference type="EMBL" id="BQXH01000015">
    <property type="protein sequence ID" value="GKS81905.1"/>
    <property type="molecule type" value="Genomic_DNA"/>
</dbReference>
<reference evidence="1" key="1">
    <citation type="journal article" date="2022" name="Int. J. Syst. Evol. Microbiol.">
        <title>A novel species of lactic acid bacteria, Ligilactobacillus pabuli sp. nov., isolated from alfalfa silage.</title>
        <authorList>
            <person name="Tohno M."/>
            <person name="Tanizawa Y."/>
            <person name="Sawada H."/>
            <person name="Sakamoto M."/>
            <person name="Ohkuma M."/>
            <person name="Kobayashi H."/>
        </authorList>
    </citation>
    <scope>NUCLEOTIDE SEQUENCE</scope>
    <source>
        <strain evidence="1">AF129</strain>
    </source>
</reference>
<dbReference type="PANTHER" id="PTHR30037">
    <property type="entry name" value="DNA-3-METHYLADENINE GLYCOSYLASE 1"/>
    <property type="match status" value="1"/>
</dbReference>
<dbReference type="SUPFAM" id="SSF48150">
    <property type="entry name" value="DNA-glycosylase"/>
    <property type="match status" value="1"/>
</dbReference>
<protein>
    <submittedName>
        <fullName evidence="1">DNA-3-methyladenine glycosylase</fullName>
    </submittedName>
</protein>
<dbReference type="InterPro" id="IPR052891">
    <property type="entry name" value="DNA-3mA_glycosylase"/>
</dbReference>
<dbReference type="Gene3D" id="1.10.340.30">
    <property type="entry name" value="Hypothetical protein, domain 2"/>
    <property type="match status" value="1"/>
</dbReference>
<accession>A0ABQ5JIN0</accession>
<dbReference type="RefSeq" id="WP_244055823.1">
    <property type="nucleotide sequence ID" value="NZ_BQXH01000015.1"/>
</dbReference>
<organism evidence="1 2">
    <name type="scientific">Ligilactobacillus pabuli</name>
    <dbReference type="NCBI Taxonomy" id="2886039"/>
    <lineage>
        <taxon>Bacteria</taxon>
        <taxon>Bacillati</taxon>
        <taxon>Bacillota</taxon>
        <taxon>Bacilli</taxon>
        <taxon>Lactobacillales</taxon>
        <taxon>Lactobacillaceae</taxon>
        <taxon>Ligilactobacillus</taxon>
    </lineage>
</organism>
<evidence type="ECO:0000313" key="1">
    <source>
        <dbReference type="EMBL" id="GKS81905.1"/>
    </source>
</evidence>
<dbReference type="InterPro" id="IPR005019">
    <property type="entry name" value="Adenine_glyco"/>
</dbReference>
<proteinExistence type="predicted"/>
<dbReference type="Pfam" id="PF03352">
    <property type="entry name" value="Adenine_glyco"/>
    <property type="match status" value="1"/>
</dbReference>
<sequence length="185" mass="21316">MTECGWAIDANEQMQRYHATEWGKETHDERLLFELLSLEMMQAGLSWQTVLNKRAAFQEDFCNFEPQQVASLTAADLAKLTTDARIIRNPQKINAIYHNAQLVVKLEQQGKSLDQILWDYVDGKPVVNHWRHPEEVPAQTILSRRMAKDLKRLGFKFVGPTIIYSLLQATGIVNDHLESCAHKYH</sequence>
<dbReference type="InterPro" id="IPR011257">
    <property type="entry name" value="DNA_glycosylase"/>
</dbReference>
<name>A0ABQ5JIN0_9LACO</name>
<dbReference type="Proteomes" id="UP001055149">
    <property type="component" value="Unassembled WGS sequence"/>
</dbReference>
<gene>
    <name evidence="1" type="ORF">LPAF129_15910</name>
</gene>
<comment type="caution">
    <text evidence="1">The sequence shown here is derived from an EMBL/GenBank/DDBJ whole genome shotgun (WGS) entry which is preliminary data.</text>
</comment>